<dbReference type="Proteomes" id="UP001500542">
    <property type="component" value="Unassembled WGS sequence"/>
</dbReference>
<accession>A0ABN1RD67</accession>
<dbReference type="Gene3D" id="3.40.47.10">
    <property type="match status" value="2"/>
</dbReference>
<reference evidence="5 6" key="1">
    <citation type="journal article" date="2019" name="Int. J. Syst. Evol. Microbiol.">
        <title>The Global Catalogue of Microorganisms (GCM) 10K type strain sequencing project: providing services to taxonomists for standard genome sequencing and annotation.</title>
        <authorList>
            <consortium name="The Broad Institute Genomics Platform"/>
            <consortium name="The Broad Institute Genome Sequencing Center for Infectious Disease"/>
            <person name="Wu L."/>
            <person name="Ma J."/>
        </authorList>
    </citation>
    <scope>NUCLEOTIDE SEQUENCE [LARGE SCALE GENOMIC DNA]</scope>
    <source>
        <strain evidence="5 6">JCM 10977</strain>
    </source>
</reference>
<dbReference type="PANTHER" id="PTHR34069">
    <property type="entry name" value="3-OXOACYL-[ACYL-CARRIER-PROTEIN] SYNTHASE 3"/>
    <property type="match status" value="1"/>
</dbReference>
<feature type="domain" description="Thiolase N-terminal" evidence="3">
    <location>
        <begin position="41"/>
        <end position="157"/>
    </location>
</feature>
<keyword evidence="6" id="KW-1185">Reference proteome</keyword>
<evidence type="ECO:0000313" key="6">
    <source>
        <dbReference type="Proteomes" id="UP001500542"/>
    </source>
</evidence>
<dbReference type="SUPFAM" id="SSF53901">
    <property type="entry name" value="Thiolase-like"/>
    <property type="match status" value="1"/>
</dbReference>
<evidence type="ECO:0000313" key="5">
    <source>
        <dbReference type="EMBL" id="GAA0955062.1"/>
    </source>
</evidence>
<dbReference type="PANTHER" id="PTHR34069:SF3">
    <property type="entry name" value="ACYL-COA:ACYL-COA ALKYLTRANSFERASE"/>
    <property type="match status" value="1"/>
</dbReference>
<evidence type="ECO:0000256" key="2">
    <source>
        <dbReference type="ARBA" id="ARBA00023315"/>
    </source>
</evidence>
<name>A0ABN1RD67_9ACTN</name>
<evidence type="ECO:0000259" key="3">
    <source>
        <dbReference type="Pfam" id="PF00108"/>
    </source>
</evidence>
<protein>
    <recommendedName>
        <fullName evidence="7">3-oxoacyl-[acyl-carrier-protein] synthase-3</fullName>
    </recommendedName>
</protein>
<dbReference type="InterPro" id="IPR016039">
    <property type="entry name" value="Thiolase-like"/>
</dbReference>
<evidence type="ECO:0008006" key="7">
    <source>
        <dbReference type="Google" id="ProtNLM"/>
    </source>
</evidence>
<sequence length="343" mass="36634">MRRSPKEADFGIAAFGLQLGDRVSALESIDGDELSRYRLERSGFKRFCEISADIGTETIAATAATRCLERAGVDPGEVDYLIVVCTSVPEYLIWDLSAAVAAEAGCHRASTLLLGQGCGSAVLGLEQAAGIFATRPEVDKILYVGVDRLSARHQRRSGTATTDSDGAVAMLLTRSSPRLTLVSTAQTTLGRHHALFRLPYCGRIASCLPDDTANSKVDVDEATMEYFGDDAEKLIDWAADCDRAVIEALERCCAVAEIKAGSLDHLLMLHDRRESMLQVSAALDVPADRTNIGMAAMLGHFGGSDPLICLAILDATEKLTEGQRIGMLGLSSGMQCFAAVMAV</sequence>
<dbReference type="EMBL" id="BAAAHK010000017">
    <property type="protein sequence ID" value="GAA0955062.1"/>
    <property type="molecule type" value="Genomic_DNA"/>
</dbReference>
<evidence type="ECO:0000256" key="1">
    <source>
        <dbReference type="ARBA" id="ARBA00022679"/>
    </source>
</evidence>
<feature type="domain" description="Beta-ketoacyl-[acyl-carrier-protein] synthase III C-terminal" evidence="4">
    <location>
        <begin position="255"/>
        <end position="341"/>
    </location>
</feature>
<proteinExistence type="predicted"/>
<evidence type="ECO:0000259" key="4">
    <source>
        <dbReference type="Pfam" id="PF08541"/>
    </source>
</evidence>
<dbReference type="InterPro" id="IPR013747">
    <property type="entry name" value="ACP_syn_III_C"/>
</dbReference>
<dbReference type="Pfam" id="PF00108">
    <property type="entry name" value="Thiolase_N"/>
    <property type="match status" value="1"/>
</dbReference>
<comment type="caution">
    <text evidence="5">The sequence shown here is derived from an EMBL/GenBank/DDBJ whole genome shotgun (WGS) entry which is preliminary data.</text>
</comment>
<organism evidence="5 6">
    <name type="scientific">Kribbella koreensis</name>
    <dbReference type="NCBI Taxonomy" id="57909"/>
    <lineage>
        <taxon>Bacteria</taxon>
        <taxon>Bacillati</taxon>
        <taxon>Actinomycetota</taxon>
        <taxon>Actinomycetes</taxon>
        <taxon>Propionibacteriales</taxon>
        <taxon>Kribbellaceae</taxon>
        <taxon>Kribbella</taxon>
    </lineage>
</organism>
<gene>
    <name evidence="5" type="ORF">GCM10009554_61920</name>
</gene>
<dbReference type="Pfam" id="PF08541">
    <property type="entry name" value="ACP_syn_III_C"/>
    <property type="match status" value="1"/>
</dbReference>
<dbReference type="RefSeq" id="WP_343978163.1">
    <property type="nucleotide sequence ID" value="NZ_BAAAHK010000017.1"/>
</dbReference>
<keyword evidence="1" id="KW-0808">Transferase</keyword>
<dbReference type="InterPro" id="IPR020616">
    <property type="entry name" value="Thiolase_N"/>
</dbReference>
<keyword evidence="2" id="KW-0012">Acyltransferase</keyword>